<dbReference type="PANTHER" id="PTHR43298:SF2">
    <property type="entry name" value="FMN_FAD EXPORTER YEEO-RELATED"/>
    <property type="match status" value="1"/>
</dbReference>
<dbReference type="GO" id="GO:0005886">
    <property type="term" value="C:plasma membrane"/>
    <property type="evidence" value="ECO:0007669"/>
    <property type="project" value="TreeGrafter"/>
</dbReference>
<feature type="transmembrane region" description="Helical" evidence="10">
    <location>
        <begin position="165"/>
        <end position="184"/>
    </location>
</feature>
<feature type="transmembrane region" description="Helical" evidence="10">
    <location>
        <begin position="89"/>
        <end position="114"/>
    </location>
</feature>
<feature type="transmembrane region" description="Helical" evidence="10">
    <location>
        <begin position="46"/>
        <end position="69"/>
    </location>
</feature>
<dbReference type="InterPro" id="IPR050222">
    <property type="entry name" value="MATE_MdtK"/>
</dbReference>
<gene>
    <name evidence="11" type="ORF">WN50_10805</name>
</gene>
<feature type="transmembrane region" description="Helical" evidence="10">
    <location>
        <begin position="21"/>
        <end position="40"/>
    </location>
</feature>
<evidence type="ECO:0000313" key="11">
    <source>
        <dbReference type="EMBL" id="KKD38078.1"/>
    </source>
</evidence>
<accession>A0A0F5YH61</accession>
<name>A0A0F5YH61_9CYAN</name>
<dbReference type="EMBL" id="LATL02000010">
    <property type="protein sequence ID" value="KKD38078.1"/>
    <property type="molecule type" value="Genomic_DNA"/>
</dbReference>
<dbReference type="AlphaFoldDB" id="A0A0F5YH61"/>
<dbReference type="GO" id="GO:0042910">
    <property type="term" value="F:xenobiotic transmembrane transporter activity"/>
    <property type="evidence" value="ECO:0007669"/>
    <property type="project" value="InterPro"/>
</dbReference>
<evidence type="ECO:0000256" key="10">
    <source>
        <dbReference type="SAM" id="Phobius"/>
    </source>
</evidence>
<comment type="caution">
    <text evidence="11">The sequence shown here is derived from an EMBL/GenBank/DDBJ whole genome shotgun (WGS) entry which is preliminary data.</text>
</comment>
<evidence type="ECO:0000256" key="9">
    <source>
        <dbReference type="ARBA" id="ARBA00031636"/>
    </source>
</evidence>
<keyword evidence="8 10" id="KW-0472">Membrane</keyword>
<feature type="transmembrane region" description="Helical" evidence="10">
    <location>
        <begin position="245"/>
        <end position="264"/>
    </location>
</feature>
<dbReference type="CDD" id="cd13136">
    <property type="entry name" value="MATE_DinF_like"/>
    <property type="match status" value="1"/>
</dbReference>
<feature type="transmembrane region" description="Helical" evidence="10">
    <location>
        <begin position="134"/>
        <end position="158"/>
    </location>
</feature>
<feature type="transmembrane region" description="Helical" evidence="10">
    <location>
        <begin position="414"/>
        <end position="434"/>
    </location>
</feature>
<protein>
    <recommendedName>
        <fullName evidence="4">Probable multidrug resistance protein NorM</fullName>
    </recommendedName>
    <alternativeName>
        <fullName evidence="9">Multidrug-efflux transporter</fullName>
    </alternativeName>
</protein>
<evidence type="ECO:0000256" key="1">
    <source>
        <dbReference type="ARBA" id="ARBA00003408"/>
    </source>
</evidence>
<dbReference type="Proteomes" id="UP000033607">
    <property type="component" value="Unassembled WGS sequence"/>
</dbReference>
<keyword evidence="6 10" id="KW-0812">Transmembrane</keyword>
<evidence type="ECO:0000313" key="12">
    <source>
        <dbReference type="Proteomes" id="UP000033607"/>
    </source>
</evidence>
<keyword evidence="5" id="KW-0813">Transport</keyword>
<reference evidence="11 12" key="1">
    <citation type="submission" date="2015-06" db="EMBL/GenBank/DDBJ databases">
        <title>Draft genome assembly of filamentous brackish cyanobacterium Limnoraphis robusta strain CS-951.</title>
        <authorList>
            <person name="Willis A."/>
            <person name="Parks M."/>
            <person name="Burford M.A."/>
        </authorList>
    </citation>
    <scope>NUCLEOTIDE SEQUENCE [LARGE SCALE GENOMIC DNA]</scope>
    <source>
        <strain evidence="11 12">CS-951</strain>
    </source>
</reference>
<sequence>MWGVTLLQYDFLSRFLKVASVNVLSNITIPLSGAISVAFLGHLSSISYLAGVALGAILFDFLYESCAFIKSGTTVMTSQAAGRDDREALLLAGLQNGLIALGFGMLFLLLQYPIGKLGFFMLNGTPDVELAGLTYFNIRIWAAPAALVNLVLTGWLLGQEQNGKVLSLTIIGNVANIALNYLFIVRWDLASMGAGLSQAISQYIILFVALVMISRQVSLKEIIALTEKVLNLSALKTPFILNRNLSARSVVIVLMFILFSAFGATFGTDILAENVLLIQIVAISMYMCDGVEYATTTLTGNFKGQGATHKFLPLLQTALGTNLTIALVIGLTAFFFPGPLFHLFTNHSELIESISVYTPWILLVVVGSGFAYALDGYFAGLGEAVAVRKTYLISGFIGLSLLCVSTFYLHSNHFLWLSLSIFMLSCTLGLGIQVPMTLQSNPEKEAVTN</sequence>
<feature type="transmembrane region" description="Helical" evidence="10">
    <location>
        <begin position="190"/>
        <end position="213"/>
    </location>
</feature>
<feature type="transmembrane region" description="Helical" evidence="10">
    <location>
        <begin position="276"/>
        <end position="299"/>
    </location>
</feature>
<dbReference type="PANTHER" id="PTHR43298">
    <property type="entry name" value="MULTIDRUG RESISTANCE PROTEIN NORM-RELATED"/>
    <property type="match status" value="1"/>
</dbReference>
<dbReference type="Pfam" id="PF01554">
    <property type="entry name" value="MatE"/>
    <property type="match status" value="2"/>
</dbReference>
<evidence type="ECO:0000256" key="8">
    <source>
        <dbReference type="ARBA" id="ARBA00023136"/>
    </source>
</evidence>
<dbReference type="GO" id="GO:0015297">
    <property type="term" value="F:antiporter activity"/>
    <property type="evidence" value="ECO:0007669"/>
    <property type="project" value="InterPro"/>
</dbReference>
<evidence type="ECO:0000256" key="3">
    <source>
        <dbReference type="ARBA" id="ARBA00010199"/>
    </source>
</evidence>
<evidence type="ECO:0000256" key="4">
    <source>
        <dbReference type="ARBA" id="ARBA00020268"/>
    </source>
</evidence>
<keyword evidence="7 10" id="KW-1133">Transmembrane helix</keyword>
<comment type="function">
    <text evidence="1">Multidrug efflux pump.</text>
</comment>
<evidence type="ECO:0000256" key="7">
    <source>
        <dbReference type="ARBA" id="ARBA00022989"/>
    </source>
</evidence>
<dbReference type="NCBIfam" id="TIGR00797">
    <property type="entry name" value="matE"/>
    <property type="match status" value="1"/>
</dbReference>
<proteinExistence type="inferred from homology"/>
<evidence type="ECO:0000256" key="2">
    <source>
        <dbReference type="ARBA" id="ARBA00004141"/>
    </source>
</evidence>
<feature type="transmembrane region" description="Helical" evidence="10">
    <location>
        <begin position="311"/>
        <end position="336"/>
    </location>
</feature>
<dbReference type="InterPro" id="IPR002528">
    <property type="entry name" value="MATE_fam"/>
</dbReference>
<comment type="similarity">
    <text evidence="3">Belongs to the multi antimicrobial extrusion (MATE) (TC 2.A.66.1) family.</text>
</comment>
<evidence type="ECO:0000256" key="6">
    <source>
        <dbReference type="ARBA" id="ARBA00022692"/>
    </source>
</evidence>
<comment type="subcellular location">
    <subcellularLocation>
        <location evidence="2">Membrane</location>
        <topology evidence="2">Multi-pass membrane protein</topology>
    </subcellularLocation>
</comment>
<evidence type="ECO:0000256" key="5">
    <source>
        <dbReference type="ARBA" id="ARBA00022448"/>
    </source>
</evidence>
<organism evidence="11 12">
    <name type="scientific">Limnoraphis robusta CS-951</name>
    <dbReference type="NCBI Taxonomy" id="1637645"/>
    <lineage>
        <taxon>Bacteria</taxon>
        <taxon>Bacillati</taxon>
        <taxon>Cyanobacteriota</taxon>
        <taxon>Cyanophyceae</taxon>
        <taxon>Oscillatoriophycideae</taxon>
        <taxon>Oscillatoriales</taxon>
        <taxon>Sirenicapillariaceae</taxon>
        <taxon>Limnoraphis</taxon>
    </lineage>
</organism>
<dbReference type="InterPro" id="IPR044644">
    <property type="entry name" value="DinF-like"/>
</dbReference>
<feature type="transmembrane region" description="Helical" evidence="10">
    <location>
        <begin position="390"/>
        <end position="408"/>
    </location>
</feature>
<feature type="transmembrane region" description="Helical" evidence="10">
    <location>
        <begin position="356"/>
        <end position="378"/>
    </location>
</feature>